<dbReference type="eggNOG" id="COG2374">
    <property type="taxonomic scope" value="Bacteria"/>
</dbReference>
<dbReference type="Gene3D" id="3.60.10.10">
    <property type="entry name" value="Endonuclease/exonuclease/phosphatase"/>
    <property type="match status" value="1"/>
</dbReference>
<comment type="subcellular location">
    <subcellularLocation>
        <location evidence="2">Secreted</location>
    </subcellularLocation>
</comment>
<evidence type="ECO:0000256" key="1">
    <source>
        <dbReference type="ARBA" id="ARBA00001913"/>
    </source>
</evidence>
<proteinExistence type="predicted"/>
<dbReference type="Proteomes" id="UP000018851">
    <property type="component" value="Chromosome"/>
</dbReference>
<feature type="domain" description="Calx-beta" evidence="7">
    <location>
        <begin position="205"/>
        <end position="309"/>
    </location>
</feature>
<dbReference type="InterPro" id="IPR013858">
    <property type="entry name" value="Peptidase_M10B_C"/>
</dbReference>
<evidence type="ECO:0000313" key="9">
    <source>
        <dbReference type="Proteomes" id="UP000018851"/>
    </source>
</evidence>
<dbReference type="OrthoDB" id="5469761at2"/>
<dbReference type="SUPFAM" id="SSF141072">
    <property type="entry name" value="CalX-like"/>
    <property type="match status" value="2"/>
</dbReference>
<evidence type="ECO:0000256" key="4">
    <source>
        <dbReference type="ARBA" id="ARBA00022729"/>
    </source>
</evidence>
<feature type="domain" description="Calx-beta" evidence="7">
    <location>
        <begin position="493"/>
        <end position="595"/>
    </location>
</feature>
<dbReference type="Pfam" id="PF03160">
    <property type="entry name" value="Calx-beta"/>
    <property type="match status" value="2"/>
</dbReference>
<dbReference type="InterPro" id="IPR001343">
    <property type="entry name" value="Hemolysn_Ca-bd"/>
</dbReference>
<dbReference type="PROSITE" id="PS00330">
    <property type="entry name" value="HEMOLYSIN_CALCIUM"/>
    <property type="match status" value="4"/>
</dbReference>
<keyword evidence="6" id="KW-0106">Calcium</keyword>
<dbReference type="CDD" id="cd04486">
    <property type="entry name" value="YhcR_OBF_like"/>
    <property type="match status" value="1"/>
</dbReference>
<dbReference type="GO" id="GO:0005509">
    <property type="term" value="F:calcium ion binding"/>
    <property type="evidence" value="ECO:0007669"/>
    <property type="project" value="InterPro"/>
</dbReference>
<dbReference type="GO" id="GO:0007154">
    <property type="term" value="P:cell communication"/>
    <property type="evidence" value="ECO:0007669"/>
    <property type="project" value="InterPro"/>
</dbReference>
<dbReference type="InterPro" id="IPR011049">
    <property type="entry name" value="Serralysin-like_metalloprot_C"/>
</dbReference>
<keyword evidence="3" id="KW-0964">Secreted</keyword>
<dbReference type="InterPro" id="IPR005135">
    <property type="entry name" value="Endo/exonuclease/phosphatase"/>
</dbReference>
<sequence>MSTAYFDLSTGNFSQDWANGSLLDANDDWSLVPSIMGYRGDELTGATGTDPRTLTANDTGLVVDVNVNQTNPVSFNTGGVAEFAIDDPTIALQGSGTADAPYIVIHLDATGRENIQFSFNARDLDSSGDNAIQQIAVQYRISGTSAWSNVPDGYIADATTANAATLVTALSVTLPEDANNAATLEIRVITTNAVGNDEWVGIDDILVTSDAAGAGGNPGMLSIADQSVVEGDGSTTAITFTITRAGGSTGAVSADYVIDLGTTDTGDFVLPVLSGTIAFADGETSRTITLDVAGDTDIEPDESFTVTLGNATGGATISDGVATGTIENDDFAPIVPGAVFFNEFHYDNDGTDANEFIEVAAAAGTDLSGWTIVLYNGNGGTTYGSPIALSGIVPDQDDGYGAVAFDAPGLQNGSPDGFALVNPSGQVVQFLSYEGVLTATNGPAEGLTSVDVGVVQSGSDPAGLTLQLTGSGAVADDFVWAAPSAGTPGQINGGQDFIGADQPGLVTVRDASVTEGNAGTVNLVFEVRRAGGLGGEASVDFTVDYGTADAGDLGAGAVLTGTVTFAEGSNVATVTIPVAGDTLGEDNETLTISLSNPVGNISIADGTATGTIVNDDPVARTIMEVQGESHASAYAGQVVITTGIVTAVASNGYYLQDATGDGNARTSDGIFVFTGGAPTVAVGYQATVTGTVNEFLPGANNLTVTQINQSGVVIDVDGSSVPVIHALPQAVLIGDVPGGILPPSEIIDDDGFTVFDPENDGIDFYESLEGMLVTIDNPLVTSGTNGFGETQVVASGGSGATGVNDRGGITISEGDYNPERIQIDDDSTIFAGYNPNYTQGDQLSSVTGIVNYNFQSYEVLVTQAVTLEVDAGPLPQETTSLAGDSDNLSVATYNLENLDPGDGKFDLLADDIVYNLQAPDIIAVQEIQDGDGAGNGADLSGYVTAQGLIDAIAEIGGPNYVYIEVTPSSAGSTGGEPGGNIRNGFLYNADRVSVLGEASILTDPAYDGSRKPLVVNFQFNGETITAINLHSTSRLGSDALWGPNQPPADAGDASRTAQAQAVRDYIDAGLLTDPNTNYAVFGDFNGFTYENAIGTLTAGGVMTDLNTLLPEEERYSYVFDGNAQQIDHILVSGGLLGGAQYDSVHINAEQPAGPNRPTDHDPQVALLNIPDAIGETITGTAAGETLTGTIYNDTISGLGGDDQLEGGAGDDLLIGGPGADQLVGGDGIDTASYATATQAVQASLIAGRGLEGEALGDRYTAIENLTGSAFDDGLYGDNGANTIRGDAGNDILYGYAGDDLILGGAGDDLVRGGLGNDTLDGGEGIDKLLGDEGNDTLNGGAGGDTLYGNAGDDTLDGGADADTLRGGERNDMIIGADGDDVMLGEAGTDILVGGAGRDSFYGGADADRFVFAAVSDSAPALRDIIRDFSQAEGDLIDLNAIDSGAAGGAFDFVSSFSGTAGELTATTVGAFQQIQGDVNGDGAGDFAILVLVAGGGSLTAADFVL</sequence>
<dbReference type="eggNOG" id="COG2931">
    <property type="taxonomic scope" value="Bacteria"/>
</dbReference>
<organism evidence="8 9">
    <name type="scientific">Sphingomonas sanxanigenens DSM 19645 = NX02</name>
    <dbReference type="NCBI Taxonomy" id="1123269"/>
    <lineage>
        <taxon>Bacteria</taxon>
        <taxon>Pseudomonadati</taxon>
        <taxon>Pseudomonadota</taxon>
        <taxon>Alphaproteobacteria</taxon>
        <taxon>Sphingomonadales</taxon>
        <taxon>Sphingomonadaceae</taxon>
        <taxon>Sphingomonas</taxon>
    </lineage>
</organism>
<dbReference type="EMBL" id="CP006644">
    <property type="protein sequence ID" value="AHE56278.1"/>
    <property type="molecule type" value="Genomic_DNA"/>
</dbReference>
<dbReference type="Pfam" id="PF08548">
    <property type="entry name" value="Peptidase_M10_C"/>
    <property type="match status" value="1"/>
</dbReference>
<keyword evidence="9" id="KW-1185">Reference proteome</keyword>
<dbReference type="PATRIC" id="fig|1123269.5.peg.4562"/>
<keyword evidence="5" id="KW-0677">Repeat</keyword>
<dbReference type="Pfam" id="PF00353">
    <property type="entry name" value="HemolysinCabind"/>
    <property type="match status" value="5"/>
</dbReference>
<dbReference type="PANTHER" id="PTHR42834:SF1">
    <property type="entry name" value="ENDONUCLEASE_EXONUCLEASE_PHOSPHATASE FAMILY PROTEIN (AFU_ORTHOLOGUE AFUA_3G09210)"/>
    <property type="match status" value="1"/>
</dbReference>
<dbReference type="InterPro" id="IPR018511">
    <property type="entry name" value="Hemolysin-typ_Ca-bd_CS"/>
</dbReference>
<gene>
    <name evidence="8" type="ORF">NX02_23310</name>
</gene>
<dbReference type="SUPFAM" id="SSF51120">
    <property type="entry name" value="beta-Roll"/>
    <property type="match status" value="3"/>
</dbReference>
<name>W0AIZ7_9SPHN</name>
<dbReference type="PRINTS" id="PR00313">
    <property type="entry name" value="CABNDNGRPT"/>
</dbReference>
<dbReference type="PANTHER" id="PTHR42834">
    <property type="entry name" value="ENDONUCLEASE/EXONUCLEASE/PHOSPHATASE FAMILY PROTEIN (AFU_ORTHOLOGUE AFUA_3G09210)"/>
    <property type="match status" value="1"/>
</dbReference>
<evidence type="ECO:0000256" key="3">
    <source>
        <dbReference type="ARBA" id="ARBA00022525"/>
    </source>
</evidence>
<dbReference type="GO" id="GO:0005615">
    <property type="term" value="C:extracellular space"/>
    <property type="evidence" value="ECO:0007669"/>
    <property type="project" value="InterPro"/>
</dbReference>
<dbReference type="HOGENOM" id="CLU_248465_0_0_5"/>
<dbReference type="SMART" id="SM00237">
    <property type="entry name" value="Calx_beta"/>
    <property type="match status" value="2"/>
</dbReference>
<dbReference type="RefSeq" id="WP_025294401.1">
    <property type="nucleotide sequence ID" value="NZ_CP006644.1"/>
</dbReference>
<evidence type="ECO:0000313" key="8">
    <source>
        <dbReference type="EMBL" id="AHE56278.1"/>
    </source>
</evidence>
<dbReference type="InterPro" id="IPR038081">
    <property type="entry name" value="CalX-like_sf"/>
</dbReference>
<comment type="cofactor">
    <cofactor evidence="1">
        <name>Ca(2+)</name>
        <dbReference type="ChEBI" id="CHEBI:29108"/>
    </cofactor>
</comment>
<dbReference type="Gene3D" id="2.60.120.260">
    <property type="entry name" value="Galactose-binding domain-like"/>
    <property type="match status" value="1"/>
</dbReference>
<evidence type="ECO:0000256" key="2">
    <source>
        <dbReference type="ARBA" id="ARBA00004613"/>
    </source>
</evidence>
<dbReference type="KEGG" id="ssan:NX02_23310"/>
<dbReference type="Gene3D" id="2.60.40.2030">
    <property type="match status" value="2"/>
</dbReference>
<evidence type="ECO:0000259" key="7">
    <source>
        <dbReference type="SMART" id="SM00237"/>
    </source>
</evidence>
<dbReference type="InterPro" id="IPR003644">
    <property type="entry name" value="Calx_beta"/>
</dbReference>
<dbReference type="InterPro" id="IPR036691">
    <property type="entry name" value="Endo/exonu/phosph_ase_sf"/>
</dbReference>
<evidence type="ECO:0000256" key="6">
    <source>
        <dbReference type="ARBA" id="ARBA00022837"/>
    </source>
</evidence>
<dbReference type="GO" id="GO:0016020">
    <property type="term" value="C:membrane"/>
    <property type="evidence" value="ECO:0007669"/>
    <property type="project" value="InterPro"/>
</dbReference>
<dbReference type="SUPFAM" id="SSF56219">
    <property type="entry name" value="DNase I-like"/>
    <property type="match status" value="1"/>
</dbReference>
<evidence type="ECO:0000256" key="5">
    <source>
        <dbReference type="ARBA" id="ARBA00022737"/>
    </source>
</evidence>
<keyword evidence="4" id="KW-0732">Signal</keyword>
<dbReference type="STRING" id="1123269.NX02_23310"/>
<reference evidence="8 9" key="1">
    <citation type="submission" date="2013-07" db="EMBL/GenBank/DDBJ databases">
        <title>Completed genome of Sphingomonas sanxanigenens NX02.</title>
        <authorList>
            <person name="Ma T."/>
            <person name="Huang H."/>
            <person name="Wu M."/>
            <person name="Li X."/>
            <person name="Li G."/>
        </authorList>
    </citation>
    <scope>NUCLEOTIDE SEQUENCE [LARGE SCALE GENOMIC DNA]</scope>
    <source>
        <strain evidence="8 9">NX02</strain>
    </source>
</reference>
<dbReference type="Gene3D" id="2.150.10.10">
    <property type="entry name" value="Serralysin-like metalloprotease, C-terminal"/>
    <property type="match status" value="2"/>
</dbReference>
<dbReference type="Pfam" id="PF03372">
    <property type="entry name" value="Exo_endo_phos"/>
    <property type="match status" value="1"/>
</dbReference>
<accession>W0AIZ7</accession>
<protein>
    <recommendedName>
        <fullName evidence="7">Calx-beta domain-containing protein</fullName>
    </recommendedName>
</protein>